<accession>A0A4V6RUE7</accession>
<protein>
    <submittedName>
        <fullName evidence="2">Uncharacterized protein</fullName>
    </submittedName>
</protein>
<dbReference type="EMBL" id="RBZW01000011">
    <property type="protein sequence ID" value="THE66357.1"/>
    <property type="molecule type" value="Genomic_DNA"/>
</dbReference>
<dbReference type="OrthoDB" id="204292at2157"/>
<feature type="compositionally biased region" description="Basic and acidic residues" evidence="1">
    <location>
        <begin position="49"/>
        <end position="65"/>
    </location>
</feature>
<keyword evidence="3" id="KW-1185">Reference proteome</keyword>
<evidence type="ECO:0000256" key="1">
    <source>
        <dbReference type="SAM" id="MobiDB-lite"/>
    </source>
</evidence>
<dbReference type="AlphaFoldDB" id="A0A4V6RUE7"/>
<feature type="region of interest" description="Disordered" evidence="1">
    <location>
        <begin position="48"/>
        <end position="88"/>
    </location>
</feature>
<organism evidence="2 3">
    <name type="scientific">Salinadaptatus halalkaliphilus</name>
    <dbReference type="NCBI Taxonomy" id="2419781"/>
    <lineage>
        <taxon>Archaea</taxon>
        <taxon>Methanobacteriati</taxon>
        <taxon>Methanobacteriota</taxon>
        <taxon>Stenosarchaea group</taxon>
        <taxon>Halobacteria</taxon>
        <taxon>Halobacteriales</taxon>
        <taxon>Natrialbaceae</taxon>
        <taxon>Salinadaptatus</taxon>
    </lineage>
</organism>
<sequence>MTDIGSEPPTPPDELDEDLREALEILADREPATLEAVATYATELARWAESTDRARSQPVTERDSLEDGETASSSVPDDVPEGATVSKTAIAGTTYRYYQWREGDEIKSKTVELE</sequence>
<proteinExistence type="predicted"/>
<comment type="caution">
    <text evidence="2">The sequence shown here is derived from an EMBL/GenBank/DDBJ whole genome shotgun (WGS) entry which is preliminary data.</text>
</comment>
<reference evidence="2 3" key="1">
    <citation type="submission" date="2018-10" db="EMBL/GenBank/DDBJ databases">
        <title>Natronolimnobius sp. XQ-INN 246 isolated from Inner Mongolia Autonomous Region of China.</title>
        <authorList>
            <person name="Xue Q."/>
        </authorList>
    </citation>
    <scope>NUCLEOTIDE SEQUENCE [LARGE SCALE GENOMIC DNA]</scope>
    <source>
        <strain evidence="2 3">XQ-INN 246</strain>
    </source>
</reference>
<evidence type="ECO:0000313" key="3">
    <source>
        <dbReference type="Proteomes" id="UP000318864"/>
    </source>
</evidence>
<name>A0A4V6RUE7_9EURY</name>
<gene>
    <name evidence="2" type="ORF">D8Y22_02945</name>
</gene>
<dbReference type="Proteomes" id="UP000318864">
    <property type="component" value="Unassembled WGS sequence"/>
</dbReference>
<evidence type="ECO:0000313" key="2">
    <source>
        <dbReference type="EMBL" id="THE66357.1"/>
    </source>
</evidence>